<feature type="region of interest" description="Disordered" evidence="2">
    <location>
        <begin position="822"/>
        <end position="942"/>
    </location>
</feature>
<dbReference type="EMBL" id="AZIL01001062">
    <property type="protein sequence ID" value="EWM25005.1"/>
    <property type="molecule type" value="Genomic_DNA"/>
</dbReference>
<feature type="region of interest" description="Disordered" evidence="2">
    <location>
        <begin position="989"/>
        <end position="1019"/>
    </location>
</feature>
<keyword evidence="1" id="KW-0175">Coiled coil</keyword>
<proteinExistence type="predicted"/>
<feature type="compositionally biased region" description="Basic and acidic residues" evidence="2">
    <location>
        <begin position="844"/>
        <end position="882"/>
    </location>
</feature>
<accession>W7TDG9</accession>
<evidence type="ECO:0000313" key="4">
    <source>
        <dbReference type="Proteomes" id="UP000019335"/>
    </source>
</evidence>
<feature type="coiled-coil region" evidence="1">
    <location>
        <begin position="443"/>
        <end position="477"/>
    </location>
</feature>
<evidence type="ECO:0000256" key="2">
    <source>
        <dbReference type="SAM" id="MobiDB-lite"/>
    </source>
</evidence>
<protein>
    <submittedName>
        <fullName evidence="3">Uncharacterized protein</fullName>
    </submittedName>
</protein>
<feature type="coiled-coil region" evidence="1">
    <location>
        <begin position="75"/>
        <end position="158"/>
    </location>
</feature>
<feature type="coiled-coil region" evidence="1">
    <location>
        <begin position="370"/>
        <end position="397"/>
    </location>
</feature>
<dbReference type="OrthoDB" id="10389123at2759"/>
<organism evidence="3 4">
    <name type="scientific">Nannochloropsis gaditana</name>
    <dbReference type="NCBI Taxonomy" id="72520"/>
    <lineage>
        <taxon>Eukaryota</taxon>
        <taxon>Sar</taxon>
        <taxon>Stramenopiles</taxon>
        <taxon>Ochrophyta</taxon>
        <taxon>Eustigmatophyceae</taxon>
        <taxon>Eustigmatales</taxon>
        <taxon>Monodopsidaceae</taxon>
        <taxon>Nannochloropsis</taxon>
    </lineage>
</organism>
<evidence type="ECO:0000313" key="3">
    <source>
        <dbReference type="EMBL" id="EWM25005.1"/>
    </source>
</evidence>
<feature type="coiled-coil region" evidence="1">
    <location>
        <begin position="515"/>
        <end position="556"/>
    </location>
</feature>
<feature type="coiled-coil region" evidence="1">
    <location>
        <begin position="184"/>
        <end position="261"/>
    </location>
</feature>
<evidence type="ECO:0000256" key="1">
    <source>
        <dbReference type="SAM" id="Coils"/>
    </source>
</evidence>
<keyword evidence="4" id="KW-1185">Reference proteome</keyword>
<dbReference type="Proteomes" id="UP000019335">
    <property type="component" value="Chromosome 12"/>
</dbReference>
<feature type="compositionally biased region" description="Basic and acidic residues" evidence="2">
    <location>
        <begin position="893"/>
        <end position="915"/>
    </location>
</feature>
<feature type="coiled-coil region" evidence="1">
    <location>
        <begin position="290"/>
        <end position="317"/>
    </location>
</feature>
<name>W7TDG9_9STRA</name>
<reference evidence="3 4" key="1">
    <citation type="journal article" date="2014" name="Mol. Plant">
        <title>Chromosome Scale Genome Assembly and Transcriptome Profiling of Nannochloropsis gaditana in Nitrogen Depletion.</title>
        <authorList>
            <person name="Corteggiani Carpinelli E."/>
            <person name="Telatin A."/>
            <person name="Vitulo N."/>
            <person name="Forcato C."/>
            <person name="D'Angelo M."/>
            <person name="Schiavon R."/>
            <person name="Vezzi A."/>
            <person name="Giacometti G.M."/>
            <person name="Morosinotto T."/>
            <person name="Valle G."/>
        </authorList>
    </citation>
    <scope>NUCLEOTIDE SEQUENCE [LARGE SCALE GENOMIC DNA]</scope>
    <source>
        <strain evidence="3 4">B-31</strain>
    </source>
</reference>
<sequence>MYHEEYQQGSKHKNNGDLDRCKSLLDWQEGERKRAAVQMAKLGREAEFSRQEVARMQTLLAQREKEFQDFQRQSAKTLMEEKEGRQREKRELEEVLANERREKEQALQERVRLELKLDVKATEMMNLSKDLFDCKDAKADIEKSMRQLREEKHFWQRQDGDQVLLEWEGLAKEMRAMQGQWGQREEHVARLEKAMEEQKQQIEENARELQVASDRIASLREEGESLRAAWSQAREEESRLNEALATQAAELQQVTEELSHRREDVKHLMDKIQTAEAAVETSRHRESDALLCLESAKNELEERASQFARALEEAEHDRKAEQKTGALELADARAQSLMKDEEMRAAKDELESLRTSLTAASLVEEQLRAREEEVLQLQHALDEIALLQREAEEEVANRCMHGTLGLGRPLPEQSTETPVPSPTLNTLQGAYLDPNAVALLARTRRAEKEREDLALELQKEREDVRVLSREVEFLTQQTGATLPKGAFEARGDEQDREGQVHGDWKHQSEGAHTRIGQLEWELARAQEEADEKEKEVVEALEDVEALEQHLTAQNETVWQLQEMIKVQEGEMKRIQAVSDERERRLVALSRRTGFLKKERVDSQGGLCPTLPHRKDEEKNTGNVCELTKEGVFGSQEMANESTDAANGDGKPAGPPGLLAEVRRLQEAFEESVEDRVTLEQQLADVLREREELIGGSRLMGNEVTVGGAALTGQEGLTTPFKVTPDVTNAGNSPFLDRETVTSAPSQPSIQPQSALPFSLSFSSPAPVRGGPTFAAPSAFQDPELQVHEAAQDLHRAVQRSQERIELLLDEGGHVSHALAAAITAGRSKEKGATRASKGKKKRKKEEGKERRARDTLVSGKSEKGLKSGEKARRQRMQVREDGLLEAQGQQGPREQHAGTQRHCDNWEKGKGRDHGATGLIDGNNFRSGPLSEDWSEAAEDGVGGREELVTLIASTQAEVDATTRQRPQGVDKALKTYLQTLKESLARLETRGGGRTRATGRKDEGTAECSAGLETKGGQ</sequence>
<comment type="caution">
    <text evidence="3">The sequence shown here is derived from an EMBL/GenBank/DDBJ whole genome shotgun (WGS) entry which is preliminary data.</text>
</comment>
<dbReference type="AlphaFoldDB" id="W7TDG9"/>
<gene>
    <name evidence="3" type="ORF">Naga_100068g12</name>
</gene>